<dbReference type="PANTHER" id="PTHR48438">
    <property type="entry name" value="ALPHA-(1,3)-FUCOSYLTRANSFERASE C-RELATED"/>
    <property type="match status" value="1"/>
</dbReference>
<reference evidence="16" key="1">
    <citation type="submission" date="2025-08" db="UniProtKB">
        <authorList>
            <consortium name="RefSeq"/>
        </authorList>
    </citation>
    <scope>IDENTIFICATION</scope>
    <source>
        <tissue evidence="16">Tentacle</tissue>
    </source>
</reference>
<dbReference type="InterPro" id="IPR038577">
    <property type="entry name" value="GT10-like_C_sf"/>
</dbReference>
<dbReference type="AlphaFoldDB" id="A0A6P8J2Y8"/>
<evidence type="ECO:0000256" key="12">
    <source>
        <dbReference type="RuleBase" id="RU003832"/>
    </source>
</evidence>
<dbReference type="UniPathway" id="UPA00378"/>
<evidence type="ECO:0000256" key="10">
    <source>
        <dbReference type="ARBA" id="ARBA00023136"/>
    </source>
</evidence>
<accession>A0A6P8J2Y8</accession>
<feature type="domain" description="Fucosyltransferase C-terminal" evidence="13">
    <location>
        <begin position="227"/>
        <end position="400"/>
    </location>
</feature>
<keyword evidence="10 12" id="KW-0472">Membrane</keyword>
<dbReference type="GO" id="GO:0000139">
    <property type="term" value="C:Golgi membrane"/>
    <property type="evidence" value="ECO:0007669"/>
    <property type="project" value="UniProtKB-SubCell"/>
</dbReference>
<protein>
    <recommendedName>
        <fullName evidence="12">Fucosyltransferase</fullName>
        <ecNumber evidence="12">2.4.1.-</ecNumber>
    </recommendedName>
</protein>
<feature type="transmembrane region" description="Helical" evidence="12">
    <location>
        <begin position="21"/>
        <end position="41"/>
    </location>
</feature>
<dbReference type="GeneID" id="116306491"/>
<dbReference type="SUPFAM" id="SSF53756">
    <property type="entry name" value="UDP-Glycosyltransferase/glycogen phosphorylase"/>
    <property type="match status" value="1"/>
</dbReference>
<evidence type="ECO:0000259" key="13">
    <source>
        <dbReference type="Pfam" id="PF00852"/>
    </source>
</evidence>
<sequence>MYSSQLQSFLVHYNLRRLTGIVLVASTIIIWTFNNFTIGSFNLRSYLQPQHVDDRIRVIHYELQRTKKRLEDPKHAKTLGEYSLSSSKQFKVVLGYTAFFHEKPWGWMNGTKRFNHWEGIACPFFHCELVFDNKKFRSADAVLFHAKDMPGRVEMYRIYKQKPKEQKWIYFALEPPTFNPDSKWLNNLFHWTLTYRRDSDFYSPYGYYYRPTNGVKDADGIINKMMRRKDRFVMWASSHCALPREKFIKKLMSFITVDVYGKCASFVGVKSPGECKLDAPECNRLRQRYKFQLSFENSNCKDYITEKYWNALQLGIVPVVLGGANYSNPELAIPGSYINALDFKSVKKLAEYLKYLDHNDKEYRKYFEWRKLYKRIVYAPWTCTLCAALNMNTKKTYISRLSDFWSVNKQCGITDNAMNKIIDAE</sequence>
<keyword evidence="5 12" id="KW-0808">Transferase</keyword>
<dbReference type="FunFam" id="3.40.50.11660:FF:000006">
    <property type="entry name" value="Alpha-(1,3)-fucosyltransferase C"/>
    <property type="match status" value="1"/>
</dbReference>
<dbReference type="Gene3D" id="3.40.50.11660">
    <property type="entry name" value="Glycosyl transferase family 10, C-terminal domain"/>
    <property type="match status" value="1"/>
</dbReference>
<evidence type="ECO:0000256" key="8">
    <source>
        <dbReference type="ARBA" id="ARBA00022989"/>
    </source>
</evidence>
<evidence type="ECO:0000259" key="14">
    <source>
        <dbReference type="Pfam" id="PF17039"/>
    </source>
</evidence>
<keyword evidence="9 12" id="KW-0333">Golgi apparatus</keyword>
<dbReference type="PANTHER" id="PTHR48438:SF1">
    <property type="entry name" value="ALPHA-(1,3)-FUCOSYLTRANSFERASE C-RELATED"/>
    <property type="match status" value="1"/>
</dbReference>
<evidence type="ECO:0000256" key="2">
    <source>
        <dbReference type="ARBA" id="ARBA00004922"/>
    </source>
</evidence>
<dbReference type="Pfam" id="PF00852">
    <property type="entry name" value="Glyco_transf_10"/>
    <property type="match status" value="1"/>
</dbReference>
<evidence type="ECO:0000256" key="11">
    <source>
        <dbReference type="ARBA" id="ARBA00023180"/>
    </source>
</evidence>
<dbReference type="InterPro" id="IPR055270">
    <property type="entry name" value="Glyco_tran_10_C"/>
</dbReference>
<evidence type="ECO:0000313" key="15">
    <source>
        <dbReference type="Proteomes" id="UP000515163"/>
    </source>
</evidence>
<keyword evidence="7" id="KW-0735">Signal-anchor</keyword>
<keyword evidence="8 12" id="KW-1133">Transmembrane helix</keyword>
<evidence type="ECO:0000256" key="3">
    <source>
        <dbReference type="ARBA" id="ARBA00008919"/>
    </source>
</evidence>
<dbReference type="InParanoid" id="A0A6P8J2Y8"/>
<keyword evidence="15" id="KW-1185">Reference proteome</keyword>
<dbReference type="InterPro" id="IPR001503">
    <property type="entry name" value="Glyco_trans_10"/>
</dbReference>
<dbReference type="EC" id="2.4.1.-" evidence="12"/>
<keyword evidence="11" id="KW-0325">Glycoprotein</keyword>
<keyword evidence="6 12" id="KW-0812">Transmembrane</keyword>
<dbReference type="Pfam" id="PF17039">
    <property type="entry name" value="Glyco_tran_10_N"/>
    <property type="match status" value="1"/>
</dbReference>
<name>A0A6P8J2Y8_ACTTE</name>
<dbReference type="InterPro" id="IPR031481">
    <property type="entry name" value="Glyco_tran_10_N"/>
</dbReference>
<keyword evidence="4 12" id="KW-0328">Glycosyltransferase</keyword>
<evidence type="ECO:0000256" key="4">
    <source>
        <dbReference type="ARBA" id="ARBA00022676"/>
    </source>
</evidence>
<feature type="domain" description="Fucosyltransferase N-terminal" evidence="14">
    <location>
        <begin position="107"/>
        <end position="206"/>
    </location>
</feature>
<dbReference type="OrthoDB" id="427096at2759"/>
<dbReference type="GO" id="GO:0008417">
    <property type="term" value="F:fucosyltransferase activity"/>
    <property type="evidence" value="ECO:0007669"/>
    <property type="project" value="InterPro"/>
</dbReference>
<dbReference type="KEGG" id="aten:116306491"/>
<organism evidence="15 16">
    <name type="scientific">Actinia tenebrosa</name>
    <name type="common">Australian red waratah sea anemone</name>
    <dbReference type="NCBI Taxonomy" id="6105"/>
    <lineage>
        <taxon>Eukaryota</taxon>
        <taxon>Metazoa</taxon>
        <taxon>Cnidaria</taxon>
        <taxon>Anthozoa</taxon>
        <taxon>Hexacorallia</taxon>
        <taxon>Actiniaria</taxon>
        <taxon>Actiniidae</taxon>
        <taxon>Actinia</taxon>
    </lineage>
</organism>
<dbReference type="GO" id="GO:0032580">
    <property type="term" value="C:Golgi cisterna membrane"/>
    <property type="evidence" value="ECO:0007669"/>
    <property type="project" value="UniProtKB-SubCell"/>
</dbReference>
<proteinExistence type="inferred from homology"/>
<evidence type="ECO:0000256" key="5">
    <source>
        <dbReference type="ARBA" id="ARBA00022679"/>
    </source>
</evidence>
<gene>
    <name evidence="16" type="primary">LOC116306491</name>
</gene>
<evidence type="ECO:0000256" key="1">
    <source>
        <dbReference type="ARBA" id="ARBA00004323"/>
    </source>
</evidence>
<evidence type="ECO:0000256" key="6">
    <source>
        <dbReference type="ARBA" id="ARBA00022692"/>
    </source>
</evidence>
<comment type="pathway">
    <text evidence="2">Protein modification; protein glycosylation.</text>
</comment>
<evidence type="ECO:0000256" key="9">
    <source>
        <dbReference type="ARBA" id="ARBA00023034"/>
    </source>
</evidence>
<evidence type="ECO:0000313" key="16">
    <source>
        <dbReference type="RefSeq" id="XP_031572423.1"/>
    </source>
</evidence>
<evidence type="ECO:0000256" key="7">
    <source>
        <dbReference type="ARBA" id="ARBA00022968"/>
    </source>
</evidence>
<dbReference type="RefSeq" id="XP_031572423.1">
    <property type="nucleotide sequence ID" value="XM_031716563.1"/>
</dbReference>
<dbReference type="Proteomes" id="UP000515163">
    <property type="component" value="Unplaced"/>
</dbReference>
<dbReference type="FunCoup" id="A0A6P8J2Y8">
    <property type="interactions" value="1031"/>
</dbReference>
<comment type="subcellular location">
    <subcellularLocation>
        <location evidence="1">Golgi apparatus membrane</location>
        <topology evidence="1">Single-pass type II membrane protein</topology>
    </subcellularLocation>
    <subcellularLocation>
        <location evidence="12">Golgi apparatus</location>
        <location evidence="12">Golgi stack membrane</location>
        <topology evidence="12">Single-pass type II membrane protein</topology>
    </subcellularLocation>
</comment>
<comment type="similarity">
    <text evidence="3 12">Belongs to the glycosyltransferase 10 family.</text>
</comment>